<dbReference type="GeneID" id="301106623"/>
<dbReference type="Proteomes" id="UP000594380">
    <property type="component" value="Unassembled WGS sequence"/>
</dbReference>
<sequence length="95" mass="10716">MAQRIQVLCIRKTKKQSRHEAISHIGGKNPDGSRWKISEKDAINGIETGRWSFYVVRGGQTADVLVWQTPQGQKFLRTGHDVTTADNLLSLPQCR</sequence>
<protein>
    <submittedName>
        <fullName evidence="1">DUF3892 domain-containing protein</fullName>
    </submittedName>
</protein>
<evidence type="ECO:0000313" key="1">
    <source>
        <dbReference type="EMBL" id="NUY05782.1"/>
    </source>
</evidence>
<gene>
    <name evidence="1" type="ORF">G5S42_40565</name>
</gene>
<name>A0A7Y6K7F1_9BURK</name>
<dbReference type="EMBL" id="JAALDK010000003">
    <property type="protein sequence ID" value="NUY05782.1"/>
    <property type="molecule type" value="Genomic_DNA"/>
</dbReference>
<evidence type="ECO:0000313" key="2">
    <source>
        <dbReference type="Proteomes" id="UP000594380"/>
    </source>
</evidence>
<comment type="caution">
    <text evidence="1">The sequence shown here is derived from an EMBL/GenBank/DDBJ whole genome shotgun (WGS) entry which is preliminary data.</text>
</comment>
<dbReference type="AlphaFoldDB" id="A0A7Y6K7F1"/>
<dbReference type="Pfam" id="PF13031">
    <property type="entry name" value="DUF3892"/>
    <property type="match status" value="1"/>
</dbReference>
<reference evidence="1 2" key="1">
    <citation type="submission" date="2020-02" db="EMBL/GenBank/DDBJ databases">
        <title>Paraburkholderia simonii sp. nov. and Paraburkholderia youngii sp. nov. Brazilian and Mexican Mimosa-associated rhizobia.</title>
        <authorList>
            <person name="Mavima L."/>
            <person name="Beukes C.W."/>
            <person name="Chan W.Y."/>
            <person name="Palmer M."/>
            <person name="De Meyer S.E."/>
            <person name="James E.K."/>
            <person name="Venter S.N."/>
            <person name="Steenkamp E.T."/>
        </authorList>
    </citation>
    <scope>NUCLEOTIDE SEQUENCE [LARGE SCALE GENOMIC DNA]</scope>
    <source>
        <strain evidence="1 2">JPY169</strain>
    </source>
</reference>
<organism evidence="1 2">
    <name type="scientific">Paraburkholderia youngii</name>
    <dbReference type="NCBI Taxonomy" id="2782701"/>
    <lineage>
        <taxon>Bacteria</taxon>
        <taxon>Pseudomonadati</taxon>
        <taxon>Pseudomonadota</taxon>
        <taxon>Betaproteobacteria</taxon>
        <taxon>Burkholderiales</taxon>
        <taxon>Burkholderiaceae</taxon>
        <taxon>Paraburkholderia</taxon>
    </lineage>
</organism>
<dbReference type="InterPro" id="IPR024997">
    <property type="entry name" value="DUF3892"/>
</dbReference>
<proteinExistence type="predicted"/>
<accession>A0A7Y6K7F1</accession>
<dbReference type="RefSeq" id="WP_176112508.1">
    <property type="nucleotide sequence ID" value="NZ_JAALDK010000003.1"/>
</dbReference>